<dbReference type="Proteomes" id="UP000054639">
    <property type="component" value="Unassembled WGS sequence"/>
</dbReference>
<dbReference type="STRING" id="45072.Lqua_3210"/>
<dbReference type="PANTHER" id="PTHR42756:SF1">
    <property type="entry name" value="TRANSCRIPTIONAL REPRESSOR OF EMRAB OPERON"/>
    <property type="match status" value="1"/>
</dbReference>
<reference evidence="6 8" key="2">
    <citation type="submission" date="2018-06" db="EMBL/GenBank/DDBJ databases">
        <authorList>
            <consortium name="Pathogen Informatics"/>
            <person name="Doyle S."/>
        </authorList>
    </citation>
    <scope>NUCLEOTIDE SEQUENCE [LARGE SCALE GENOMIC DNA]</scope>
    <source>
        <strain evidence="6 8">NCTC12376</strain>
    </source>
</reference>
<name>A0A378KXU4_9GAMM</name>
<sequence length="140" mass="16348">MYLSTLLKKTNRLLLKRANELIKPYAINHAYTFILMELFNQDGLTQTELVQLIDVEQPTLVRTLDRMERDGFIIRNQSSYDRRAVNISLTPKAKATKDSLELIAHQLNEQALVGFSDEELANLRDYMHRISENLKHNFNK</sequence>
<evidence type="ECO:0000313" key="6">
    <source>
        <dbReference type="EMBL" id="STY18188.1"/>
    </source>
</evidence>
<organism evidence="6 8">
    <name type="scientific">Legionella quateirensis</name>
    <dbReference type="NCBI Taxonomy" id="45072"/>
    <lineage>
        <taxon>Bacteria</taxon>
        <taxon>Pseudomonadati</taxon>
        <taxon>Pseudomonadota</taxon>
        <taxon>Gammaproteobacteria</taxon>
        <taxon>Legionellales</taxon>
        <taxon>Legionellaceae</taxon>
        <taxon>Legionella</taxon>
    </lineage>
</organism>
<dbReference type="Proteomes" id="UP000254230">
    <property type="component" value="Unassembled WGS sequence"/>
</dbReference>
<dbReference type="PROSITE" id="PS50995">
    <property type="entry name" value="HTH_MARR_2"/>
    <property type="match status" value="1"/>
</dbReference>
<dbReference type="InterPro" id="IPR000835">
    <property type="entry name" value="HTH_MarR-typ"/>
</dbReference>
<proteinExistence type="predicted"/>
<dbReference type="PROSITE" id="PS01117">
    <property type="entry name" value="HTH_MARR_1"/>
    <property type="match status" value="1"/>
</dbReference>
<dbReference type="GO" id="GO:0003700">
    <property type="term" value="F:DNA-binding transcription factor activity"/>
    <property type="evidence" value="ECO:0007669"/>
    <property type="project" value="InterPro"/>
</dbReference>
<dbReference type="InterPro" id="IPR036388">
    <property type="entry name" value="WH-like_DNA-bd_sf"/>
</dbReference>
<dbReference type="PRINTS" id="PR00598">
    <property type="entry name" value="HTHMARR"/>
</dbReference>
<dbReference type="Pfam" id="PF01047">
    <property type="entry name" value="MarR"/>
    <property type="match status" value="1"/>
</dbReference>
<feature type="domain" description="HTH marR-type" evidence="4">
    <location>
        <begin position="1"/>
        <end position="132"/>
    </location>
</feature>
<reference evidence="5 7" key="1">
    <citation type="submission" date="2015-11" db="EMBL/GenBank/DDBJ databases">
        <title>Genomic analysis of 38 Legionella species identifies large and diverse effector repertoires.</title>
        <authorList>
            <person name="Burstein D."/>
            <person name="Amaro F."/>
            <person name="Zusman T."/>
            <person name="Lifshitz Z."/>
            <person name="Cohen O."/>
            <person name="Gilbert J.A."/>
            <person name="Pupko T."/>
            <person name="Shuman H.A."/>
            <person name="Segal G."/>
        </authorList>
    </citation>
    <scope>NUCLEOTIDE SEQUENCE [LARGE SCALE GENOMIC DNA]</scope>
    <source>
        <strain evidence="5 7">ATCC 49507</strain>
    </source>
</reference>
<dbReference type="RefSeq" id="WP_058475328.1">
    <property type="nucleotide sequence ID" value="NZ_CAAAIL010000010.1"/>
</dbReference>
<gene>
    <name evidence="6" type="primary">marR_1</name>
    <name evidence="5" type="ORF">Lqua_3210</name>
    <name evidence="6" type="ORF">NCTC12376_02005</name>
</gene>
<evidence type="ECO:0000256" key="2">
    <source>
        <dbReference type="ARBA" id="ARBA00023125"/>
    </source>
</evidence>
<dbReference type="SMART" id="SM00347">
    <property type="entry name" value="HTH_MARR"/>
    <property type="match status" value="1"/>
</dbReference>
<evidence type="ECO:0000256" key="1">
    <source>
        <dbReference type="ARBA" id="ARBA00023015"/>
    </source>
</evidence>
<protein>
    <submittedName>
        <fullName evidence="5 6">Transcriptional regulator</fullName>
    </submittedName>
</protein>
<dbReference type="PANTHER" id="PTHR42756">
    <property type="entry name" value="TRANSCRIPTIONAL REGULATOR, MARR"/>
    <property type="match status" value="1"/>
</dbReference>
<dbReference type="GO" id="GO:0003677">
    <property type="term" value="F:DNA binding"/>
    <property type="evidence" value="ECO:0007669"/>
    <property type="project" value="UniProtKB-KW"/>
</dbReference>
<keyword evidence="2" id="KW-0238">DNA-binding</keyword>
<dbReference type="EMBL" id="UGOW01000001">
    <property type="protein sequence ID" value="STY18188.1"/>
    <property type="molecule type" value="Genomic_DNA"/>
</dbReference>
<dbReference type="OrthoDB" id="32523at2"/>
<keyword evidence="1" id="KW-0805">Transcription regulation</keyword>
<dbReference type="EMBL" id="LNYR01000048">
    <property type="protein sequence ID" value="KTD43309.1"/>
    <property type="molecule type" value="Genomic_DNA"/>
</dbReference>
<evidence type="ECO:0000256" key="3">
    <source>
        <dbReference type="ARBA" id="ARBA00023163"/>
    </source>
</evidence>
<evidence type="ECO:0000313" key="8">
    <source>
        <dbReference type="Proteomes" id="UP000254230"/>
    </source>
</evidence>
<dbReference type="InterPro" id="IPR036390">
    <property type="entry name" value="WH_DNA-bd_sf"/>
</dbReference>
<keyword evidence="7" id="KW-1185">Reference proteome</keyword>
<accession>A0A378KXU4</accession>
<dbReference type="SUPFAM" id="SSF46785">
    <property type="entry name" value="Winged helix' DNA-binding domain"/>
    <property type="match status" value="1"/>
</dbReference>
<evidence type="ECO:0000313" key="5">
    <source>
        <dbReference type="EMBL" id="KTD43309.1"/>
    </source>
</evidence>
<dbReference type="Gene3D" id="1.10.10.10">
    <property type="entry name" value="Winged helix-like DNA-binding domain superfamily/Winged helix DNA-binding domain"/>
    <property type="match status" value="1"/>
</dbReference>
<evidence type="ECO:0000259" key="4">
    <source>
        <dbReference type="PROSITE" id="PS50995"/>
    </source>
</evidence>
<dbReference type="AlphaFoldDB" id="A0A378KXU4"/>
<evidence type="ECO:0000313" key="7">
    <source>
        <dbReference type="Proteomes" id="UP000054639"/>
    </source>
</evidence>
<keyword evidence="3" id="KW-0804">Transcription</keyword>
<dbReference type="InterPro" id="IPR023187">
    <property type="entry name" value="Tscrpt_reg_MarR-type_CS"/>
</dbReference>